<feature type="region of interest" description="Disordered" evidence="1">
    <location>
        <begin position="1"/>
        <end position="96"/>
    </location>
</feature>
<dbReference type="Gramene" id="OIW09712">
    <property type="protein sequence ID" value="OIW09712"/>
    <property type="gene ID" value="TanjilG_21238"/>
</dbReference>
<feature type="compositionally biased region" description="Polar residues" evidence="1">
    <location>
        <begin position="79"/>
        <end position="92"/>
    </location>
</feature>
<dbReference type="Proteomes" id="UP000188354">
    <property type="component" value="Chromosome LG06"/>
</dbReference>
<gene>
    <name evidence="3" type="ORF">TanjilG_21238</name>
</gene>
<reference evidence="3 4" key="1">
    <citation type="journal article" date="2017" name="Plant Biotechnol. J.">
        <title>A comprehensive draft genome sequence for lupin (Lupinus angustifolius), an emerging health food: insights into plant-microbe interactions and legume evolution.</title>
        <authorList>
            <person name="Hane J.K."/>
            <person name="Ming Y."/>
            <person name="Kamphuis L.G."/>
            <person name="Nelson M.N."/>
            <person name="Garg G."/>
            <person name="Atkins C.A."/>
            <person name="Bayer P.E."/>
            <person name="Bravo A."/>
            <person name="Bringans S."/>
            <person name="Cannon S."/>
            <person name="Edwards D."/>
            <person name="Foley R."/>
            <person name="Gao L.L."/>
            <person name="Harrison M.J."/>
            <person name="Huang W."/>
            <person name="Hurgobin B."/>
            <person name="Li S."/>
            <person name="Liu C.W."/>
            <person name="McGrath A."/>
            <person name="Morahan G."/>
            <person name="Murray J."/>
            <person name="Weller J."/>
            <person name="Jian J."/>
            <person name="Singh K.B."/>
        </authorList>
    </citation>
    <scope>NUCLEOTIDE SEQUENCE [LARGE SCALE GENOMIC DNA]</scope>
    <source>
        <strain evidence="4">cv. Tanjil</strain>
        <tissue evidence="3">Whole plant</tissue>
    </source>
</reference>
<name>A0A1J7HA61_LUPAN</name>
<dbReference type="AlphaFoldDB" id="A0A1J7HA61"/>
<evidence type="ECO:0000313" key="3">
    <source>
        <dbReference type="EMBL" id="OIW09712.1"/>
    </source>
</evidence>
<dbReference type="OMA" id="QQWKEFD"/>
<accession>A0A1J7HA61</accession>
<evidence type="ECO:0000256" key="2">
    <source>
        <dbReference type="SAM" id="Phobius"/>
    </source>
</evidence>
<dbReference type="OrthoDB" id="903824at2759"/>
<keyword evidence="2" id="KW-0812">Transmembrane</keyword>
<organism evidence="3 4">
    <name type="scientific">Lupinus angustifolius</name>
    <name type="common">Narrow-leaved blue lupine</name>
    <dbReference type="NCBI Taxonomy" id="3871"/>
    <lineage>
        <taxon>Eukaryota</taxon>
        <taxon>Viridiplantae</taxon>
        <taxon>Streptophyta</taxon>
        <taxon>Embryophyta</taxon>
        <taxon>Tracheophyta</taxon>
        <taxon>Spermatophyta</taxon>
        <taxon>Magnoliopsida</taxon>
        <taxon>eudicotyledons</taxon>
        <taxon>Gunneridae</taxon>
        <taxon>Pentapetalae</taxon>
        <taxon>rosids</taxon>
        <taxon>fabids</taxon>
        <taxon>Fabales</taxon>
        <taxon>Fabaceae</taxon>
        <taxon>Papilionoideae</taxon>
        <taxon>50 kb inversion clade</taxon>
        <taxon>genistoids sensu lato</taxon>
        <taxon>core genistoids</taxon>
        <taxon>Genisteae</taxon>
        <taxon>Lupinus</taxon>
    </lineage>
</organism>
<dbReference type="STRING" id="3871.A0A1J7HA61"/>
<feature type="compositionally biased region" description="Low complexity" evidence="1">
    <location>
        <begin position="11"/>
        <end position="22"/>
    </location>
</feature>
<feature type="transmembrane region" description="Helical" evidence="2">
    <location>
        <begin position="125"/>
        <end position="148"/>
    </location>
</feature>
<sequence>MSSMLAKSDSELSSLSHSSPSRSPRRPVYFVQSPSRDSSNDGEKTTNSFNSSPLQSPLGSPPHSHSNSSLGPHSRESSSTRFSGARKSNGSNRRGWRPWKEQFETIEEEGLLDGHDDARRFQRRCYFLAFVVGFFVLFSVFSLILWGASRPQKPAITIKSIVFDQFVIQAGADMSGVATSLVSMNSSVKLTFRNTATFFGVHVTSTPLDLTYYQLTLATGIIPKFYQSRKSQRSIRVIVKGSHIPLYGGGASLSSINGAPIDPVTMKLSLMVRSRAFVLGTLVKPKFYKKTICTVVMDPKKMGVAISLKDKCTYQ</sequence>
<proteinExistence type="predicted"/>
<evidence type="ECO:0000313" key="4">
    <source>
        <dbReference type="Proteomes" id="UP000188354"/>
    </source>
</evidence>
<dbReference type="EMBL" id="CM007366">
    <property type="protein sequence ID" value="OIW09712.1"/>
    <property type="molecule type" value="Genomic_DNA"/>
</dbReference>
<dbReference type="KEGG" id="lang:109350105"/>
<keyword evidence="2" id="KW-1133">Transmembrane helix</keyword>
<evidence type="ECO:0000256" key="1">
    <source>
        <dbReference type="SAM" id="MobiDB-lite"/>
    </source>
</evidence>
<protein>
    <submittedName>
        <fullName evidence="3">Uncharacterized protein</fullName>
    </submittedName>
</protein>
<dbReference type="InterPro" id="IPR055301">
    <property type="entry name" value="Lea14-like_2"/>
</dbReference>
<dbReference type="PANTHER" id="PTHR31852">
    <property type="entry name" value="LATE EMBRYOGENESIS ABUNDANT (LEA) HYDROXYPROLINE-RICH GLYCOPROTEIN FAMILY"/>
    <property type="match status" value="1"/>
</dbReference>
<keyword evidence="4" id="KW-1185">Reference proteome</keyword>
<feature type="compositionally biased region" description="Low complexity" evidence="1">
    <location>
        <begin position="50"/>
        <end position="72"/>
    </location>
</feature>
<keyword evidence="2" id="KW-0472">Membrane</keyword>